<sequence length="685" mass="74018">MLAPTTRRPNLTWRTCATVGLLLCSSSFLNAQDIPLFNEDPTEWYTLGGDFGHTRYTPAAEITPENFTDLEVAWEWDGASFGAISGRSTPSLIGGKLITVAGNKRYVVALDPKTGETIWSYREPDTPRAEYSMRGDYGKGVGYANIDGRDVVYIVSPGFFLTALDANTGIPLEGFGKPVPIDGFPQSGIVDLLADLGHPYDPYEGIPLETGYITSSSPPIVVNDTIIVGNSAEQGYHQARIENVPGDILAYDARTGAFKWKFNVIPKPGEYGHETWENDAWEWTGDVSSWAPLSADPENNLVYIPTNSATIDYYGGFRPGDNLYGAALIALDTRTGERAWHFQMVKHEIWNFDNPTAPVLLDLNVPGQGLVPAVMQATKQSWVYAFNRVTGEPIWPIVDRPVPPSIVPGEVLSPTQPHVTRPAPFDMQGITEDDLIDFTPALRAEALEVMEDYVMGPLFNPPIHADNPMGKYAAMNCPGGAGGANITAPAVADPETGKMYISSHKACFALRLIPGEESDLLFPNSTGINTARYANGVRGATARPPRLSSGIPIVKPPYSRITAIDMNTGDHAWMIPTGETPDRIANHPALEGVDIGNTGTGALVPMVVTKNMLVYSDQAGDGTPMLYAIDKDNGEIMAEMEAPSRSSYGMSSWVHDGHQYILLQTSSSLTALALPGAADEAGDAH</sequence>
<evidence type="ECO:0000256" key="1">
    <source>
        <dbReference type="ARBA" id="ARBA00001931"/>
    </source>
</evidence>
<evidence type="ECO:0000256" key="3">
    <source>
        <dbReference type="ARBA" id="ARBA00023002"/>
    </source>
</evidence>
<proteinExistence type="inferred from homology"/>
<protein>
    <recommendedName>
        <fullName evidence="5">Pyrrolo-quinoline quinone repeat domain-containing protein</fullName>
    </recommendedName>
</protein>
<comment type="cofactor">
    <cofactor evidence="1">
        <name>pyrroloquinoline quinone</name>
        <dbReference type="ChEBI" id="CHEBI:58442"/>
    </cofactor>
</comment>
<feature type="domain" description="Pyrrolo-quinoline quinone repeat" evidence="5">
    <location>
        <begin position="44"/>
        <end position="661"/>
    </location>
</feature>
<dbReference type="InterPro" id="IPR018391">
    <property type="entry name" value="PQQ_b-propeller_rpt"/>
</dbReference>
<keyword evidence="4" id="KW-0732">Signal</keyword>
<evidence type="ECO:0000313" key="7">
    <source>
        <dbReference type="Proteomes" id="UP000218767"/>
    </source>
</evidence>
<dbReference type="EMBL" id="NVUL01000005">
    <property type="protein sequence ID" value="PCI81404.1"/>
    <property type="molecule type" value="Genomic_DNA"/>
</dbReference>
<evidence type="ECO:0000313" key="6">
    <source>
        <dbReference type="EMBL" id="PCI81404.1"/>
    </source>
</evidence>
<name>A0A2A4XFX7_9GAMM</name>
<dbReference type="InterPro" id="IPR011047">
    <property type="entry name" value="Quinoprotein_ADH-like_sf"/>
</dbReference>
<dbReference type="Pfam" id="PF01011">
    <property type="entry name" value="PQQ"/>
    <property type="match status" value="1"/>
</dbReference>
<organism evidence="6 7">
    <name type="scientific">SAR86 cluster bacterium</name>
    <dbReference type="NCBI Taxonomy" id="2030880"/>
    <lineage>
        <taxon>Bacteria</taxon>
        <taxon>Pseudomonadati</taxon>
        <taxon>Pseudomonadota</taxon>
        <taxon>Gammaproteobacteria</taxon>
        <taxon>SAR86 cluster</taxon>
    </lineage>
</organism>
<dbReference type="PANTHER" id="PTHR32303:SF4">
    <property type="entry name" value="QUINOPROTEIN GLUCOSE DEHYDROGENASE"/>
    <property type="match status" value="1"/>
</dbReference>
<evidence type="ECO:0000259" key="5">
    <source>
        <dbReference type="Pfam" id="PF01011"/>
    </source>
</evidence>
<dbReference type="SUPFAM" id="SSF50998">
    <property type="entry name" value="Quinoprotein alcohol dehydrogenase-like"/>
    <property type="match status" value="1"/>
</dbReference>
<dbReference type="Gene3D" id="2.140.10.10">
    <property type="entry name" value="Quinoprotein alcohol dehydrogenase-like superfamily"/>
    <property type="match status" value="2"/>
</dbReference>
<dbReference type="PANTHER" id="PTHR32303">
    <property type="entry name" value="QUINOPROTEIN ALCOHOL DEHYDROGENASE (CYTOCHROME C)"/>
    <property type="match status" value="1"/>
</dbReference>
<feature type="signal peptide" evidence="4">
    <location>
        <begin position="1"/>
        <end position="31"/>
    </location>
</feature>
<accession>A0A2A4XFX7</accession>
<comment type="similarity">
    <text evidence="2">Belongs to the bacterial PQQ dehydrogenase family.</text>
</comment>
<dbReference type="AlphaFoldDB" id="A0A2A4XFX7"/>
<keyword evidence="3" id="KW-0560">Oxidoreductase</keyword>
<gene>
    <name evidence="6" type="ORF">COB20_01795</name>
</gene>
<reference evidence="7" key="1">
    <citation type="submission" date="2017-08" db="EMBL/GenBank/DDBJ databases">
        <title>A dynamic microbial community with high functional redundancy inhabits the cold, oxic subseafloor aquifer.</title>
        <authorList>
            <person name="Tully B.J."/>
            <person name="Wheat C.G."/>
            <person name="Glazer B.T."/>
            <person name="Huber J.A."/>
        </authorList>
    </citation>
    <scope>NUCLEOTIDE SEQUENCE [LARGE SCALE GENOMIC DNA]</scope>
</reference>
<evidence type="ECO:0000256" key="4">
    <source>
        <dbReference type="SAM" id="SignalP"/>
    </source>
</evidence>
<evidence type="ECO:0000256" key="2">
    <source>
        <dbReference type="ARBA" id="ARBA00008156"/>
    </source>
</evidence>
<dbReference type="InterPro" id="IPR002372">
    <property type="entry name" value="PQQ_rpt_dom"/>
</dbReference>
<dbReference type="Proteomes" id="UP000218767">
    <property type="component" value="Unassembled WGS sequence"/>
</dbReference>
<comment type="caution">
    <text evidence="6">The sequence shown here is derived from an EMBL/GenBank/DDBJ whole genome shotgun (WGS) entry which is preliminary data.</text>
</comment>
<dbReference type="SMART" id="SM00564">
    <property type="entry name" value="PQQ"/>
    <property type="match status" value="4"/>
</dbReference>
<feature type="chain" id="PRO_5012224246" description="Pyrrolo-quinoline quinone repeat domain-containing protein" evidence="4">
    <location>
        <begin position="32"/>
        <end position="685"/>
    </location>
</feature>
<dbReference type="GO" id="GO:0016491">
    <property type="term" value="F:oxidoreductase activity"/>
    <property type="evidence" value="ECO:0007669"/>
    <property type="project" value="UniProtKB-KW"/>
</dbReference>